<organism evidence="1 2">
    <name type="scientific">Schistosoma rodhaini</name>
    <dbReference type="NCBI Taxonomy" id="6188"/>
    <lineage>
        <taxon>Eukaryota</taxon>
        <taxon>Metazoa</taxon>
        <taxon>Spiralia</taxon>
        <taxon>Lophotrochozoa</taxon>
        <taxon>Platyhelminthes</taxon>
        <taxon>Trematoda</taxon>
        <taxon>Digenea</taxon>
        <taxon>Strigeidida</taxon>
        <taxon>Schistosomatoidea</taxon>
        <taxon>Schistosomatidae</taxon>
        <taxon>Schistosoma</taxon>
    </lineage>
</organism>
<dbReference type="AlphaFoldDB" id="A0AA85FHY4"/>
<dbReference type="WBParaSite" id="SRDH1_51660.1">
    <property type="protein sequence ID" value="SRDH1_51660.1"/>
    <property type="gene ID" value="SRDH1_51660"/>
</dbReference>
<evidence type="ECO:0000313" key="1">
    <source>
        <dbReference type="Proteomes" id="UP000050792"/>
    </source>
</evidence>
<reference evidence="2" key="2">
    <citation type="submission" date="2023-11" db="UniProtKB">
        <authorList>
            <consortium name="WormBaseParasite"/>
        </authorList>
    </citation>
    <scope>IDENTIFICATION</scope>
</reference>
<dbReference type="Proteomes" id="UP000050792">
    <property type="component" value="Unassembled WGS sequence"/>
</dbReference>
<reference evidence="1" key="1">
    <citation type="submission" date="2022-06" db="EMBL/GenBank/DDBJ databases">
        <authorList>
            <person name="Berger JAMES D."/>
            <person name="Berger JAMES D."/>
        </authorList>
    </citation>
    <scope>NUCLEOTIDE SEQUENCE [LARGE SCALE GENOMIC DNA]</scope>
</reference>
<evidence type="ECO:0000313" key="2">
    <source>
        <dbReference type="WBParaSite" id="SRDH1_51660.1"/>
    </source>
</evidence>
<sequence length="406" mass="45192">MYVVFFLEMSDCKPVSSKLDQNAKEFVPLAVIKERTLSEMRSIVEDIFNLPLGEVQAQIRKIKAIAELDVAHASHLVGEILAQVTTTNVRRVSLGFRCFKDVRAYLPDTKGNDLEAGVLESVKLMTQEVLSGSTLNSLMLSSENGLSDSTTSCRMNVESIDVLPEPMSFPTDHLFGLVVFLRYLITNLNSSDDCESYVCIPPIEPCIDFCLLVDAVCELQLHFVRVKNSEVNETGLSLLDASCALLSETSWHSLLYQLFDGFSHGLMYFNSALASVNVRVLNGAWQRTCSLDDRENDSCQPSTDCTSASYLSMLINRCLTGMRTLLIEEQLPTRILRSTVLDLLMYASEMAAIQNTTCQNWTESNQVYEEIGSKLNLSDESLGELDGEQAADFEDFLIESGQLSKK</sequence>
<accession>A0AA85FHY4</accession>
<proteinExistence type="predicted"/>
<name>A0AA85FHY4_9TREM</name>
<keyword evidence="1" id="KW-1185">Reference proteome</keyword>
<protein>
    <submittedName>
        <fullName evidence="2">Uncharacterized protein</fullName>
    </submittedName>
</protein>